<keyword evidence="6" id="KW-0812">Transmembrane</keyword>
<keyword evidence="6" id="KW-1133">Transmembrane helix</keyword>
<dbReference type="Pfam" id="PF00497">
    <property type="entry name" value="SBP_bac_3"/>
    <property type="match status" value="1"/>
</dbReference>
<dbReference type="GO" id="GO:0005576">
    <property type="term" value="C:extracellular region"/>
    <property type="evidence" value="ECO:0007669"/>
    <property type="project" value="TreeGrafter"/>
</dbReference>
<dbReference type="PANTHER" id="PTHR30085">
    <property type="entry name" value="AMINO ACID ABC TRANSPORTER PERMEASE"/>
    <property type="match status" value="1"/>
</dbReference>
<feature type="compositionally biased region" description="Basic and acidic residues" evidence="5">
    <location>
        <begin position="1"/>
        <end position="18"/>
    </location>
</feature>
<evidence type="ECO:0000256" key="3">
    <source>
        <dbReference type="ARBA" id="ARBA00022729"/>
    </source>
</evidence>
<dbReference type="InterPro" id="IPR018313">
    <property type="entry name" value="SBP_3_CS"/>
</dbReference>
<name>A0AA45R4K1_9PSEU</name>
<evidence type="ECO:0000256" key="2">
    <source>
        <dbReference type="ARBA" id="ARBA00022448"/>
    </source>
</evidence>
<feature type="domain" description="Solute-binding protein family 3/N-terminal" evidence="7">
    <location>
        <begin position="67"/>
        <end position="296"/>
    </location>
</feature>
<organism evidence="8 9">
    <name type="scientific">Actinosynnema pretiosum subsp. pretiosum</name>
    <dbReference type="NCBI Taxonomy" id="103721"/>
    <lineage>
        <taxon>Bacteria</taxon>
        <taxon>Bacillati</taxon>
        <taxon>Actinomycetota</taxon>
        <taxon>Actinomycetes</taxon>
        <taxon>Pseudonocardiales</taxon>
        <taxon>Pseudonocardiaceae</taxon>
        <taxon>Actinosynnema</taxon>
    </lineage>
</organism>
<dbReference type="InterPro" id="IPR001638">
    <property type="entry name" value="Solute-binding_3/MltF_N"/>
</dbReference>
<protein>
    <submittedName>
        <fullName evidence="8">Transporter substrate-binding domain-containing protein</fullName>
    </submittedName>
</protein>
<dbReference type="Gene3D" id="3.40.190.10">
    <property type="entry name" value="Periplasmic binding protein-like II"/>
    <property type="match status" value="2"/>
</dbReference>
<accession>A0AA45R4K1</accession>
<dbReference type="SUPFAM" id="SSF53850">
    <property type="entry name" value="Periplasmic binding protein-like II"/>
    <property type="match status" value="1"/>
</dbReference>
<comment type="similarity">
    <text evidence="1 4">Belongs to the bacterial solute-binding protein 3 family.</text>
</comment>
<feature type="transmembrane region" description="Helical" evidence="6">
    <location>
        <begin position="29"/>
        <end position="47"/>
    </location>
</feature>
<evidence type="ECO:0000313" key="9">
    <source>
        <dbReference type="Proteomes" id="UP000677152"/>
    </source>
</evidence>
<dbReference type="AlphaFoldDB" id="A0AA45R4K1"/>
<evidence type="ECO:0000256" key="6">
    <source>
        <dbReference type="SAM" id="Phobius"/>
    </source>
</evidence>
<feature type="compositionally biased region" description="Basic and acidic residues" evidence="5">
    <location>
        <begin position="309"/>
        <end position="318"/>
    </location>
</feature>
<dbReference type="EMBL" id="CP073249">
    <property type="protein sequence ID" value="QUF04996.1"/>
    <property type="molecule type" value="Genomic_DNA"/>
</dbReference>
<dbReference type="InterPro" id="IPR051455">
    <property type="entry name" value="Bact_solute-bind_prot3"/>
</dbReference>
<dbReference type="GO" id="GO:0006865">
    <property type="term" value="P:amino acid transport"/>
    <property type="evidence" value="ECO:0007669"/>
    <property type="project" value="TreeGrafter"/>
</dbReference>
<dbReference type="GO" id="GO:0030288">
    <property type="term" value="C:outer membrane-bounded periplasmic space"/>
    <property type="evidence" value="ECO:0007669"/>
    <property type="project" value="TreeGrafter"/>
</dbReference>
<evidence type="ECO:0000313" key="8">
    <source>
        <dbReference type="EMBL" id="QUF04996.1"/>
    </source>
</evidence>
<reference evidence="8" key="1">
    <citation type="submission" date="2021-04" db="EMBL/GenBank/DDBJ databases">
        <title>Genomic sequence of Actinosynnema pretiosum subsp. pretiosum ATCC 31280 (C-14919).</title>
        <authorList>
            <person name="Bai L."/>
            <person name="Wang X."/>
            <person name="Xiao Y."/>
        </authorList>
    </citation>
    <scope>NUCLEOTIDE SEQUENCE</scope>
    <source>
        <strain evidence="8">ATCC 31280</strain>
    </source>
</reference>
<feature type="region of interest" description="Disordered" evidence="5">
    <location>
        <begin position="300"/>
        <end position="328"/>
    </location>
</feature>
<proteinExistence type="inferred from homology"/>
<dbReference type="PROSITE" id="PS01039">
    <property type="entry name" value="SBP_BACTERIAL_3"/>
    <property type="match status" value="1"/>
</dbReference>
<keyword evidence="2" id="KW-0813">Transport</keyword>
<gene>
    <name evidence="8" type="ORF">KCV87_02375</name>
</gene>
<feature type="region of interest" description="Disordered" evidence="5">
    <location>
        <begin position="1"/>
        <end position="20"/>
    </location>
</feature>
<dbReference type="SMART" id="SM00062">
    <property type="entry name" value="PBPb"/>
    <property type="match status" value="1"/>
</dbReference>
<evidence type="ECO:0000259" key="7">
    <source>
        <dbReference type="SMART" id="SM00062"/>
    </source>
</evidence>
<evidence type="ECO:0000256" key="1">
    <source>
        <dbReference type="ARBA" id="ARBA00010333"/>
    </source>
</evidence>
<sequence>MAEGERTTDADRDGEPSGRRTTRLRRWRLAALLLAVAVPLAGGYWWYREAPTVDDLKQQAGLKGKQELVVGIKTDMPGIGLRDPATGAYSGFDVDIARMIAADLGFQASDVRFVEIQNEDRSRMRGANGVLVDLVIATYSITDRREGMRGVAFSSPYLETEQSVITREDHEPIREAAQLRGKKVCTLSTSTSTDAVSAAGADMDNSNNISDCVDRLLAGEVEAVTTDAVILAGFVSAHPDELAHHDIALETPELWAVNTGDNAALLTLVNLSLRRSACDPADQRWEEAFERHLRPMLEHNPGEALPLDRQPEAEDVDVRTWPSTVPDC</sequence>
<evidence type="ECO:0000256" key="5">
    <source>
        <dbReference type="SAM" id="MobiDB-lite"/>
    </source>
</evidence>
<dbReference type="PANTHER" id="PTHR30085:SF6">
    <property type="entry name" value="ABC TRANSPORTER GLUTAMINE-BINDING PROTEIN GLNH"/>
    <property type="match status" value="1"/>
</dbReference>
<evidence type="ECO:0000256" key="4">
    <source>
        <dbReference type="RuleBase" id="RU003744"/>
    </source>
</evidence>
<dbReference type="Proteomes" id="UP000677152">
    <property type="component" value="Chromosome"/>
</dbReference>
<keyword evidence="3" id="KW-0732">Signal</keyword>
<keyword evidence="6" id="KW-0472">Membrane</keyword>